<dbReference type="STRING" id="398579.Spea_2023"/>
<dbReference type="KEGG" id="spl:Spea_2023"/>
<dbReference type="Gene3D" id="3.30.2320.80">
    <property type="match status" value="1"/>
</dbReference>
<feature type="binding site" evidence="4">
    <location>
        <position position="76"/>
    </location>
    <ligand>
        <name>Zn(2+)</name>
        <dbReference type="ChEBI" id="CHEBI:29105"/>
    </ligand>
</feature>
<dbReference type="Proteomes" id="UP000002608">
    <property type="component" value="Chromosome"/>
</dbReference>
<dbReference type="GO" id="GO:0008270">
    <property type="term" value="F:zinc ion binding"/>
    <property type="evidence" value="ECO:0007669"/>
    <property type="project" value="UniProtKB-UniRule"/>
</dbReference>
<feature type="binding site" evidence="4">
    <location>
        <position position="2"/>
    </location>
    <ligand>
        <name>Ni(2+)</name>
        <dbReference type="ChEBI" id="CHEBI:49786"/>
    </ligand>
</feature>
<dbReference type="HAMAP" id="MF_00213">
    <property type="entry name" value="HypA_HybF"/>
    <property type="match status" value="1"/>
</dbReference>
<feature type="binding site" evidence="4">
    <location>
        <position position="89"/>
    </location>
    <ligand>
        <name>Zn(2+)</name>
        <dbReference type="ChEBI" id="CHEBI:29105"/>
    </ligand>
</feature>
<gene>
    <name evidence="4" type="primary">hypA</name>
    <name evidence="5" type="ordered locus">Spea_2023</name>
</gene>
<proteinExistence type="inferred from homology"/>
<dbReference type="RefSeq" id="WP_012155259.1">
    <property type="nucleotide sequence ID" value="NC_009901.1"/>
</dbReference>
<dbReference type="InterPro" id="IPR000688">
    <property type="entry name" value="HypA/HybF"/>
</dbReference>
<keyword evidence="3 4" id="KW-0862">Zinc</keyword>
<evidence type="ECO:0000313" key="6">
    <source>
        <dbReference type="Proteomes" id="UP000002608"/>
    </source>
</evidence>
<comment type="function">
    <text evidence="4">Involved in the maturation of [NiFe] hydrogenases. Required for nickel insertion into the metal center of the hydrogenase.</text>
</comment>
<reference evidence="5 6" key="1">
    <citation type="submission" date="2007-10" db="EMBL/GenBank/DDBJ databases">
        <title>Complete sequence of Shewanella pealeana ATCC 700345.</title>
        <authorList>
            <consortium name="US DOE Joint Genome Institute"/>
            <person name="Copeland A."/>
            <person name="Lucas S."/>
            <person name="Lapidus A."/>
            <person name="Barry K."/>
            <person name="Glavina del Rio T."/>
            <person name="Dalin E."/>
            <person name="Tice H."/>
            <person name="Pitluck S."/>
            <person name="Chertkov O."/>
            <person name="Brettin T."/>
            <person name="Bruce D."/>
            <person name="Detter J.C."/>
            <person name="Han C."/>
            <person name="Schmutz J."/>
            <person name="Larimer F."/>
            <person name="Land M."/>
            <person name="Hauser L."/>
            <person name="Kyrpides N."/>
            <person name="Kim E."/>
            <person name="Zhao J.-S.Z."/>
            <person name="Manno D."/>
            <person name="Hawari J."/>
            <person name="Richardson P."/>
        </authorList>
    </citation>
    <scope>NUCLEOTIDE SEQUENCE [LARGE SCALE GENOMIC DNA]</scope>
    <source>
        <strain evidence="6">ATCC 700345 / ANG-SQ1</strain>
    </source>
</reference>
<dbReference type="HOGENOM" id="CLU_126929_6_0_6"/>
<sequence length="115" mass="12853">MHEYSIVTALIEECERHAAANNANEISRVEIKLGILSGVEPELLRTAFETFKLEGICRRAELVMNIQPLVLSCLICGETTEHNERSVICSHCQSGQTKVLDGEDMLLMQLELVQP</sequence>
<dbReference type="GO" id="GO:0016151">
    <property type="term" value="F:nickel cation binding"/>
    <property type="evidence" value="ECO:0007669"/>
    <property type="project" value="UniProtKB-UniRule"/>
</dbReference>
<dbReference type="AlphaFoldDB" id="A8H456"/>
<dbReference type="PANTHER" id="PTHR34535:SF3">
    <property type="entry name" value="HYDROGENASE MATURATION FACTOR HYPA"/>
    <property type="match status" value="1"/>
</dbReference>
<evidence type="ECO:0000313" key="5">
    <source>
        <dbReference type="EMBL" id="ABV87343.1"/>
    </source>
</evidence>
<evidence type="ECO:0000256" key="2">
    <source>
        <dbReference type="ARBA" id="ARBA00022723"/>
    </source>
</evidence>
<dbReference type="EMBL" id="CP000851">
    <property type="protein sequence ID" value="ABV87343.1"/>
    <property type="molecule type" value="Genomic_DNA"/>
</dbReference>
<dbReference type="GO" id="GO:0051604">
    <property type="term" value="P:protein maturation"/>
    <property type="evidence" value="ECO:0007669"/>
    <property type="project" value="InterPro"/>
</dbReference>
<comment type="similarity">
    <text evidence="4">Belongs to the HypA/HybF family.</text>
</comment>
<evidence type="ECO:0000256" key="3">
    <source>
        <dbReference type="ARBA" id="ARBA00022833"/>
    </source>
</evidence>
<dbReference type="PIRSF" id="PIRSF004761">
    <property type="entry name" value="Hydrgn_mat_HypA"/>
    <property type="match status" value="1"/>
</dbReference>
<feature type="binding site" evidence="4">
    <location>
        <position position="92"/>
    </location>
    <ligand>
        <name>Zn(2+)</name>
        <dbReference type="ChEBI" id="CHEBI:29105"/>
    </ligand>
</feature>
<protein>
    <recommendedName>
        <fullName evidence="4">Hydrogenase maturation factor HypA</fullName>
    </recommendedName>
</protein>
<dbReference type="PANTHER" id="PTHR34535">
    <property type="entry name" value="HYDROGENASE MATURATION FACTOR HYPA"/>
    <property type="match status" value="1"/>
</dbReference>
<dbReference type="eggNOG" id="COG0375">
    <property type="taxonomic scope" value="Bacteria"/>
</dbReference>
<dbReference type="Pfam" id="PF01155">
    <property type="entry name" value="HypA"/>
    <property type="match status" value="1"/>
</dbReference>
<keyword evidence="1 4" id="KW-0533">Nickel</keyword>
<name>A8H456_SHEPA</name>
<accession>A8H456</accession>
<dbReference type="OrthoDB" id="288014at2"/>
<feature type="binding site" evidence="4">
    <location>
        <position position="73"/>
    </location>
    <ligand>
        <name>Zn(2+)</name>
        <dbReference type="ChEBI" id="CHEBI:29105"/>
    </ligand>
</feature>
<keyword evidence="2 4" id="KW-0479">Metal-binding</keyword>
<evidence type="ECO:0000256" key="4">
    <source>
        <dbReference type="HAMAP-Rule" id="MF_00213"/>
    </source>
</evidence>
<keyword evidence="6" id="KW-1185">Reference proteome</keyword>
<organism evidence="5 6">
    <name type="scientific">Shewanella pealeana (strain ATCC 700345 / ANG-SQ1)</name>
    <dbReference type="NCBI Taxonomy" id="398579"/>
    <lineage>
        <taxon>Bacteria</taxon>
        <taxon>Pseudomonadati</taxon>
        <taxon>Pseudomonadota</taxon>
        <taxon>Gammaproteobacteria</taxon>
        <taxon>Alteromonadales</taxon>
        <taxon>Shewanellaceae</taxon>
        <taxon>Shewanella</taxon>
    </lineage>
</organism>
<evidence type="ECO:0000256" key="1">
    <source>
        <dbReference type="ARBA" id="ARBA00022596"/>
    </source>
</evidence>